<dbReference type="InterPro" id="IPR041248">
    <property type="entry name" value="YDG"/>
</dbReference>
<evidence type="ECO:0000256" key="2">
    <source>
        <dbReference type="ARBA" id="ARBA00022525"/>
    </source>
</evidence>
<dbReference type="PROSITE" id="PS50847">
    <property type="entry name" value="GRAM_POS_ANCHORING"/>
    <property type="match status" value="1"/>
</dbReference>
<keyword evidence="9" id="KW-1185">Reference proteome</keyword>
<feature type="region of interest" description="Disordered" evidence="5">
    <location>
        <begin position="31"/>
        <end position="76"/>
    </location>
</feature>
<feature type="compositionally biased region" description="Basic and acidic residues" evidence="5">
    <location>
        <begin position="58"/>
        <end position="76"/>
    </location>
</feature>
<gene>
    <name evidence="8" type="ORF">HFM93_06215</name>
</gene>
<accession>A0ABX2GWH3</accession>
<dbReference type="Pfam" id="PF18657">
    <property type="entry name" value="YDG"/>
    <property type="match status" value="1"/>
</dbReference>
<proteinExistence type="predicted"/>
<evidence type="ECO:0000259" key="7">
    <source>
        <dbReference type="PROSITE" id="PS50847"/>
    </source>
</evidence>
<feature type="domain" description="Gram-positive cocci surface proteins LPxTG" evidence="7">
    <location>
        <begin position="792"/>
        <end position="827"/>
    </location>
</feature>
<keyword evidence="4" id="KW-0572">Peptidoglycan-anchor</keyword>
<reference evidence="8 9" key="1">
    <citation type="journal article" date="2020" name="Cell Host Microbe">
        <title>Functional and Genomic Variation between Human-Derived Isolates of Lachnospiraceae Reveals Inter- and Intra-Species Diversity.</title>
        <authorList>
            <person name="Sorbara M.T."/>
            <person name="Littmann E.R."/>
            <person name="Fontana E."/>
            <person name="Moody T.U."/>
            <person name="Kohout C.E."/>
            <person name="Gjonbalaj M."/>
            <person name="Eaton V."/>
            <person name="Seok R."/>
            <person name="Leiner I.M."/>
            <person name="Pamer E.G."/>
        </authorList>
    </citation>
    <scope>NUCLEOTIDE SEQUENCE [LARGE SCALE GENOMIC DNA]</scope>
    <source>
        <strain evidence="8 9">MSK.14.16</strain>
    </source>
</reference>
<dbReference type="InterPro" id="IPR019931">
    <property type="entry name" value="LPXTG_anchor"/>
</dbReference>
<evidence type="ECO:0000256" key="5">
    <source>
        <dbReference type="SAM" id="MobiDB-lite"/>
    </source>
</evidence>
<evidence type="ECO:0000313" key="9">
    <source>
        <dbReference type="Proteomes" id="UP000821846"/>
    </source>
</evidence>
<feature type="signal peptide" evidence="6">
    <location>
        <begin position="1"/>
        <end position="29"/>
    </location>
</feature>
<dbReference type="RefSeq" id="WP_173866100.1">
    <property type="nucleotide sequence ID" value="NZ_JAAWUU010000015.1"/>
</dbReference>
<name>A0ABX2GWH3_9FIRM</name>
<evidence type="ECO:0000256" key="1">
    <source>
        <dbReference type="ARBA" id="ARBA00022512"/>
    </source>
</evidence>
<sequence length="827" mass="88552">MKLKLLKKLMIICMSFSLSVSMVPASVLAAGKDSSEGDTQAVQVISSDTESESANTETETKHQETKNQETKHHKDKETEIKGGFVPESESQAVIESEAVITEQTPQTEGEAGQKKGAVGKKVKTAGKITPNGTPNVDYKNENGKYTILEDKAVTLTLSDGASLGEVIVKSGATLTIVLKGTTTNIIGTISGEGKVQFAKTSNGKANLKGSIDVAETTVEGGTLFGSGTIKSTQVSLNGGSIACKVTNDVKSGDLTLKASEFTVEKDAVCTIDNVQLNGADVSMDANTVWSDSNGKAVVYFQPASTVAFSIKAVTFTSSEETTDSITAKEQNYTYEDGNLKKGKSATAYTVKVGADLTTTYGEKLENVDIITVSAAKDYTPEVSLRDYDEAMDSSLELKDGTAKGYKVTKKNIKEKPDEKSFSLNEVLVTDTFGYDHILSGTVNYKIEKKELTPLISVNKTSTTSKNKATKVYDGTTDVPDDTCTLSGFSGIVDGDKASDVLAVAKATFVYDHADVATAKNIKAEVTLSGDPAECYTVASVDDISAEITKAPLTEELMKSLGITLTKPEVTERHYQYLKYKTVAGQEYAYSEKAKDDEWKLAKKASTITYVNEVDGEEQDLKAGTSYKIYTRIPESDNYLASDPVSVSVKTLRAPQEAKESDVKFTGVTDNSTQKLNTALTFTATGSTYVDDKDYKPSADDEKYVPYSWKLTDTTTWKGDKSTQTFTMTPTQAGTYTIVATFRKYVYDGKKWVYSEGDDVKKSITFKANESGTSSSTSGSGSSSSSSGSTNTAAKTGDTTPVVPVAAALVVSGAALALTLKKRKKEEK</sequence>
<comment type="caution">
    <text evidence="8">The sequence shown here is derived from an EMBL/GenBank/DDBJ whole genome shotgun (WGS) entry which is preliminary data.</text>
</comment>
<keyword evidence="1" id="KW-0134">Cell wall</keyword>
<feature type="chain" id="PRO_5045500669" evidence="6">
    <location>
        <begin position="30"/>
        <end position="827"/>
    </location>
</feature>
<dbReference type="EMBL" id="JAAWUZ010000016">
    <property type="protein sequence ID" value="NSG29877.1"/>
    <property type="molecule type" value="Genomic_DNA"/>
</dbReference>
<evidence type="ECO:0000256" key="4">
    <source>
        <dbReference type="ARBA" id="ARBA00023088"/>
    </source>
</evidence>
<feature type="compositionally biased region" description="Low complexity" evidence="5">
    <location>
        <begin position="46"/>
        <end position="57"/>
    </location>
</feature>
<feature type="compositionally biased region" description="Low complexity" evidence="5">
    <location>
        <begin position="770"/>
        <end position="797"/>
    </location>
</feature>
<evidence type="ECO:0000256" key="3">
    <source>
        <dbReference type="ARBA" id="ARBA00022729"/>
    </source>
</evidence>
<organism evidence="8 9">
    <name type="scientific">Faecalicatena fissicatena</name>
    <dbReference type="NCBI Taxonomy" id="290055"/>
    <lineage>
        <taxon>Bacteria</taxon>
        <taxon>Bacillati</taxon>
        <taxon>Bacillota</taxon>
        <taxon>Clostridia</taxon>
        <taxon>Lachnospirales</taxon>
        <taxon>Lachnospiraceae</taxon>
        <taxon>Faecalicatena</taxon>
    </lineage>
</organism>
<feature type="region of interest" description="Disordered" evidence="5">
    <location>
        <begin position="768"/>
        <end position="797"/>
    </location>
</feature>
<protein>
    <submittedName>
        <fullName evidence="8">LPXTG cell wall anchor domain-containing protein</fullName>
    </submittedName>
</protein>
<dbReference type="NCBIfam" id="TIGR01167">
    <property type="entry name" value="LPXTG_anchor"/>
    <property type="match status" value="1"/>
</dbReference>
<dbReference type="Proteomes" id="UP000821846">
    <property type="component" value="Unassembled WGS sequence"/>
</dbReference>
<evidence type="ECO:0000256" key="6">
    <source>
        <dbReference type="SAM" id="SignalP"/>
    </source>
</evidence>
<keyword evidence="3 6" id="KW-0732">Signal</keyword>
<evidence type="ECO:0000313" key="8">
    <source>
        <dbReference type="EMBL" id="NSG29877.1"/>
    </source>
</evidence>
<keyword evidence="2" id="KW-0964">Secreted</keyword>